<reference evidence="1" key="1">
    <citation type="submission" date="2018-11" db="EMBL/GenBank/DDBJ databases">
        <authorList>
            <consortium name="Pathogen Informatics"/>
        </authorList>
    </citation>
    <scope>NUCLEOTIDE SEQUENCE</scope>
</reference>
<dbReference type="EMBL" id="CAAALY010248899">
    <property type="protein sequence ID" value="VEL35023.1"/>
    <property type="molecule type" value="Genomic_DNA"/>
</dbReference>
<protein>
    <submittedName>
        <fullName evidence="1">Uncharacterized protein</fullName>
    </submittedName>
</protein>
<dbReference type="AlphaFoldDB" id="A0A3S5B6D9"/>
<organism evidence="1 2">
    <name type="scientific">Protopolystoma xenopodis</name>
    <dbReference type="NCBI Taxonomy" id="117903"/>
    <lineage>
        <taxon>Eukaryota</taxon>
        <taxon>Metazoa</taxon>
        <taxon>Spiralia</taxon>
        <taxon>Lophotrochozoa</taxon>
        <taxon>Platyhelminthes</taxon>
        <taxon>Monogenea</taxon>
        <taxon>Polyopisthocotylea</taxon>
        <taxon>Polystomatidea</taxon>
        <taxon>Polystomatidae</taxon>
        <taxon>Protopolystoma</taxon>
    </lineage>
</organism>
<name>A0A3S5B6D9_9PLAT</name>
<accession>A0A3S5B6D9</accession>
<evidence type="ECO:0000313" key="1">
    <source>
        <dbReference type="EMBL" id="VEL35023.1"/>
    </source>
</evidence>
<dbReference type="Proteomes" id="UP000784294">
    <property type="component" value="Unassembled WGS sequence"/>
</dbReference>
<gene>
    <name evidence="1" type="ORF">PXEA_LOCUS28463</name>
</gene>
<sequence length="78" mass="8753">MNAGRWLSRQALCKQVTATPWLHLLVTRSRNEHPVAFVSACETSFTLHVHLDMSFGHACTRRYALSVAGKNLGYAFYG</sequence>
<keyword evidence="2" id="KW-1185">Reference proteome</keyword>
<evidence type="ECO:0000313" key="2">
    <source>
        <dbReference type="Proteomes" id="UP000784294"/>
    </source>
</evidence>
<proteinExistence type="predicted"/>
<comment type="caution">
    <text evidence="1">The sequence shown here is derived from an EMBL/GenBank/DDBJ whole genome shotgun (WGS) entry which is preliminary data.</text>
</comment>